<gene>
    <name evidence="3" type="ORF">WJX75_002820</name>
</gene>
<proteinExistence type="inferred from homology"/>
<dbReference type="SMART" id="SM00088">
    <property type="entry name" value="PINT"/>
    <property type="match status" value="1"/>
</dbReference>
<protein>
    <recommendedName>
        <fullName evidence="2">PCI domain-containing protein</fullName>
    </recommendedName>
</protein>
<dbReference type="InterPro" id="IPR000717">
    <property type="entry name" value="PCI_dom"/>
</dbReference>
<sequence length="417" mass="45515">MASHLIETSEEDSFLAVARYLGDLLAEGQTYTALADTPGAKFSTECEALLAAGEYSKLLEHFVAQIELIFNKVLDKAGMDCCLDIVVLTVPRVPESEWASAAAKVTAALTAEVDKHTEKRLSCLTDLFNAVPDAKVQYTILLDTLSYAKKAGLAGLLAPVVKANAESWAKEWKLSVADHRTLYFACADILRLSKKKKAGPLDAYKLTLKALSTFQGANAAELAAVKEVAAEAVADFIKLSEVFQFDLLESEAVAQLENDKKHRSLHKLLTMLLTSSDVKGLEAFNKQDGEVLKSIGVSYEDVLAKGRILALLTLASQSDVLTFAAIRDSLDLKEGQEEAFVIRASGNKLLEARIDQLRQVVTITKIARQTFTAAQWQELRAQLASWKENVWSVKDLVNTQRDDGLSRGVPTSAPVRA</sequence>
<dbReference type="PANTHER" id="PTHR15350">
    <property type="entry name" value="COP9 SIGNALOSOME COMPLEX SUBUNIT 7/DENDRITIC CELL PROTEIN GA17"/>
    <property type="match status" value="1"/>
</dbReference>
<organism evidence="3 4">
    <name type="scientific">Coccomyxa subellipsoidea</name>
    <dbReference type="NCBI Taxonomy" id="248742"/>
    <lineage>
        <taxon>Eukaryota</taxon>
        <taxon>Viridiplantae</taxon>
        <taxon>Chlorophyta</taxon>
        <taxon>core chlorophytes</taxon>
        <taxon>Trebouxiophyceae</taxon>
        <taxon>Trebouxiophyceae incertae sedis</taxon>
        <taxon>Coccomyxaceae</taxon>
        <taxon>Coccomyxa</taxon>
    </lineage>
</organism>
<keyword evidence="4" id="KW-1185">Reference proteome</keyword>
<evidence type="ECO:0000256" key="1">
    <source>
        <dbReference type="ARBA" id="ARBA00008482"/>
    </source>
</evidence>
<comment type="similarity">
    <text evidence="1">Belongs to the CSN7/EIF3M family. CSN7 subfamily.</text>
</comment>
<evidence type="ECO:0000259" key="2">
    <source>
        <dbReference type="SMART" id="SM00088"/>
    </source>
</evidence>
<reference evidence="3 4" key="1">
    <citation type="journal article" date="2024" name="Nat. Commun.">
        <title>Phylogenomics reveals the evolutionary origins of lichenization in chlorophyte algae.</title>
        <authorList>
            <person name="Puginier C."/>
            <person name="Libourel C."/>
            <person name="Otte J."/>
            <person name="Skaloud P."/>
            <person name="Haon M."/>
            <person name="Grisel S."/>
            <person name="Petersen M."/>
            <person name="Berrin J.G."/>
            <person name="Delaux P.M."/>
            <person name="Dal Grande F."/>
            <person name="Keller J."/>
        </authorList>
    </citation>
    <scope>NUCLEOTIDE SEQUENCE [LARGE SCALE GENOMIC DNA]</scope>
    <source>
        <strain evidence="3 4">SAG 216-7</strain>
    </source>
</reference>
<dbReference type="Pfam" id="PF18005">
    <property type="entry name" value="eIF3m_C_helix"/>
    <property type="match status" value="1"/>
</dbReference>
<name>A0ABR2YXW5_9CHLO</name>
<dbReference type="InterPro" id="IPR040750">
    <property type="entry name" value="eIF3m_C_helix"/>
</dbReference>
<dbReference type="InterPro" id="IPR045237">
    <property type="entry name" value="COPS7/eIF3m"/>
</dbReference>
<feature type="domain" description="PCI" evidence="2">
    <location>
        <begin position="297"/>
        <end position="386"/>
    </location>
</feature>
<comment type="caution">
    <text evidence="3">The sequence shown here is derived from an EMBL/GenBank/DDBJ whole genome shotgun (WGS) entry which is preliminary data.</text>
</comment>
<accession>A0ABR2YXW5</accession>
<dbReference type="EMBL" id="JALJOT010000003">
    <property type="protein sequence ID" value="KAK9916454.1"/>
    <property type="molecule type" value="Genomic_DNA"/>
</dbReference>
<evidence type="ECO:0000313" key="3">
    <source>
        <dbReference type="EMBL" id="KAK9916454.1"/>
    </source>
</evidence>
<evidence type="ECO:0000313" key="4">
    <source>
        <dbReference type="Proteomes" id="UP001491310"/>
    </source>
</evidence>
<dbReference type="Proteomes" id="UP001491310">
    <property type="component" value="Unassembled WGS sequence"/>
</dbReference>
<dbReference type="PANTHER" id="PTHR15350:SF2">
    <property type="entry name" value="EUKARYOTIC TRANSLATION INITIATION FACTOR 3 SUBUNIT M"/>
    <property type="match status" value="1"/>
</dbReference>